<keyword evidence="2" id="KW-1185">Reference proteome</keyword>
<protein>
    <submittedName>
        <fullName evidence="3">Uncharacterized protein</fullName>
    </submittedName>
</protein>
<dbReference type="AlphaFoldDB" id="A0A915PDW9"/>
<evidence type="ECO:0000256" key="1">
    <source>
        <dbReference type="SAM" id="MobiDB-lite"/>
    </source>
</evidence>
<accession>A0A915PDW9</accession>
<dbReference type="Proteomes" id="UP000887581">
    <property type="component" value="Unplaced"/>
</dbReference>
<evidence type="ECO:0000313" key="2">
    <source>
        <dbReference type="Proteomes" id="UP000887581"/>
    </source>
</evidence>
<evidence type="ECO:0000313" key="3">
    <source>
        <dbReference type="WBParaSite" id="sdigi.contig114.g4616.t1"/>
    </source>
</evidence>
<name>A0A915PDW9_9BILA</name>
<dbReference type="WBParaSite" id="sdigi.contig114.g4616.t1">
    <property type="protein sequence ID" value="sdigi.contig114.g4616.t1"/>
    <property type="gene ID" value="sdigi.contig114.g4616"/>
</dbReference>
<feature type="compositionally biased region" description="Low complexity" evidence="1">
    <location>
        <begin position="1"/>
        <end position="13"/>
    </location>
</feature>
<sequence length="84" mass="9337">MGPQQTGTTTGKRTGTGEEHGKQRKHTSLRKDNDVKGKMQPIPPLLLPFPEEKAKPQLFPPLSSLFHLPSRILLPVLSTLPYLI</sequence>
<organism evidence="2 3">
    <name type="scientific">Setaria digitata</name>
    <dbReference type="NCBI Taxonomy" id="48799"/>
    <lineage>
        <taxon>Eukaryota</taxon>
        <taxon>Metazoa</taxon>
        <taxon>Ecdysozoa</taxon>
        <taxon>Nematoda</taxon>
        <taxon>Chromadorea</taxon>
        <taxon>Rhabditida</taxon>
        <taxon>Spirurina</taxon>
        <taxon>Spiruromorpha</taxon>
        <taxon>Filarioidea</taxon>
        <taxon>Setariidae</taxon>
        <taxon>Setaria</taxon>
    </lineage>
</organism>
<proteinExistence type="predicted"/>
<reference evidence="3" key="1">
    <citation type="submission" date="2022-11" db="UniProtKB">
        <authorList>
            <consortium name="WormBaseParasite"/>
        </authorList>
    </citation>
    <scope>IDENTIFICATION</scope>
</reference>
<feature type="region of interest" description="Disordered" evidence="1">
    <location>
        <begin position="1"/>
        <end position="48"/>
    </location>
</feature>